<dbReference type="InterPro" id="IPR035906">
    <property type="entry name" value="MetI-like_sf"/>
</dbReference>
<keyword evidence="4 7" id="KW-0812">Transmembrane</keyword>
<dbReference type="Pfam" id="PF00528">
    <property type="entry name" value="BPD_transp_1"/>
    <property type="match status" value="1"/>
</dbReference>
<evidence type="ECO:0000256" key="5">
    <source>
        <dbReference type="ARBA" id="ARBA00022989"/>
    </source>
</evidence>
<sequence>MAQSTKMEATTPARPVVHRPGRSRWQIWRQRILPFIFVLPAVILVVGMFWYSVIFTVIMSFTNWGGLTEPQFVGVANYIHMTQDPAFKVSLLNTLIWVIGMVILPVGLALAAAILLQDLRGQIIFKNIFYLPYAVGLTSIGVMWTFLLSNNGFSALFAALGLNGLASIRWLTTPPLNTYAMIVAATWQGMGTNMLLFLVGLNGLDRSAIEAARLDGAGGFRLFRYITFPLLRPVTTVIIAMTLVNSLQAFNLIWVMTQGGPYGSSSTLAVWMYNQSFLLYRMGYGSAIAVVLTIIVLGASVFYLRQSVGSE</sequence>
<dbReference type="GO" id="GO:0005886">
    <property type="term" value="C:plasma membrane"/>
    <property type="evidence" value="ECO:0007669"/>
    <property type="project" value="UniProtKB-SubCell"/>
</dbReference>
<dbReference type="Proteomes" id="UP000597444">
    <property type="component" value="Unassembled WGS sequence"/>
</dbReference>
<feature type="transmembrane region" description="Helical" evidence="7">
    <location>
        <begin position="222"/>
        <end position="244"/>
    </location>
</feature>
<dbReference type="InterPro" id="IPR000515">
    <property type="entry name" value="MetI-like"/>
</dbReference>
<evidence type="ECO:0000256" key="4">
    <source>
        <dbReference type="ARBA" id="ARBA00022692"/>
    </source>
</evidence>
<dbReference type="EMBL" id="BNJK01000001">
    <property type="protein sequence ID" value="GHO96417.1"/>
    <property type="molecule type" value="Genomic_DNA"/>
</dbReference>
<dbReference type="PANTHER" id="PTHR30193:SF37">
    <property type="entry name" value="INNER MEMBRANE ABC TRANSPORTER PERMEASE PROTEIN YCJO"/>
    <property type="match status" value="1"/>
</dbReference>
<organism evidence="9 10">
    <name type="scientific">Reticulibacter mediterranei</name>
    <dbReference type="NCBI Taxonomy" id="2778369"/>
    <lineage>
        <taxon>Bacteria</taxon>
        <taxon>Bacillati</taxon>
        <taxon>Chloroflexota</taxon>
        <taxon>Ktedonobacteria</taxon>
        <taxon>Ktedonobacterales</taxon>
        <taxon>Reticulibacteraceae</taxon>
        <taxon>Reticulibacter</taxon>
    </lineage>
</organism>
<feature type="transmembrane region" description="Helical" evidence="7">
    <location>
        <begin position="179"/>
        <end position="202"/>
    </location>
</feature>
<keyword evidence="2 7" id="KW-0813">Transport</keyword>
<evidence type="ECO:0000313" key="9">
    <source>
        <dbReference type="EMBL" id="GHO96417.1"/>
    </source>
</evidence>
<accession>A0A8J3ITA9</accession>
<feature type="domain" description="ABC transmembrane type-1" evidence="8">
    <location>
        <begin position="91"/>
        <end position="303"/>
    </location>
</feature>
<dbReference type="Gene3D" id="1.10.3720.10">
    <property type="entry name" value="MetI-like"/>
    <property type="match status" value="1"/>
</dbReference>
<comment type="caution">
    <text evidence="9">The sequence shown here is derived from an EMBL/GenBank/DDBJ whole genome shotgun (WGS) entry which is preliminary data.</text>
</comment>
<dbReference type="PANTHER" id="PTHR30193">
    <property type="entry name" value="ABC TRANSPORTER PERMEASE PROTEIN"/>
    <property type="match status" value="1"/>
</dbReference>
<dbReference type="CDD" id="cd06261">
    <property type="entry name" value="TM_PBP2"/>
    <property type="match status" value="1"/>
</dbReference>
<proteinExistence type="inferred from homology"/>
<feature type="transmembrane region" description="Helical" evidence="7">
    <location>
        <begin position="95"/>
        <end position="116"/>
    </location>
</feature>
<comment type="similarity">
    <text evidence="7">Belongs to the binding-protein-dependent transport system permease family.</text>
</comment>
<dbReference type="PROSITE" id="PS50928">
    <property type="entry name" value="ABC_TM1"/>
    <property type="match status" value="1"/>
</dbReference>
<dbReference type="AlphaFoldDB" id="A0A8J3ITA9"/>
<evidence type="ECO:0000256" key="2">
    <source>
        <dbReference type="ARBA" id="ARBA00022448"/>
    </source>
</evidence>
<evidence type="ECO:0000256" key="6">
    <source>
        <dbReference type="ARBA" id="ARBA00023136"/>
    </source>
</evidence>
<evidence type="ECO:0000256" key="3">
    <source>
        <dbReference type="ARBA" id="ARBA00022475"/>
    </source>
</evidence>
<evidence type="ECO:0000313" key="10">
    <source>
        <dbReference type="Proteomes" id="UP000597444"/>
    </source>
</evidence>
<evidence type="ECO:0000259" key="8">
    <source>
        <dbReference type="PROSITE" id="PS50928"/>
    </source>
</evidence>
<comment type="subcellular location">
    <subcellularLocation>
        <location evidence="1 7">Cell membrane</location>
        <topology evidence="1 7">Multi-pass membrane protein</topology>
    </subcellularLocation>
</comment>
<reference evidence="9" key="1">
    <citation type="submission" date="2020-10" db="EMBL/GenBank/DDBJ databases">
        <title>Taxonomic study of unclassified bacteria belonging to the class Ktedonobacteria.</title>
        <authorList>
            <person name="Yabe S."/>
            <person name="Wang C.M."/>
            <person name="Zheng Y."/>
            <person name="Sakai Y."/>
            <person name="Cavaletti L."/>
            <person name="Monciardini P."/>
            <person name="Donadio S."/>
        </authorList>
    </citation>
    <scope>NUCLEOTIDE SEQUENCE</scope>
    <source>
        <strain evidence="9">ID150040</strain>
    </source>
</reference>
<protein>
    <submittedName>
        <fullName evidence="9">Permease</fullName>
    </submittedName>
</protein>
<keyword evidence="3" id="KW-1003">Cell membrane</keyword>
<evidence type="ECO:0000256" key="1">
    <source>
        <dbReference type="ARBA" id="ARBA00004651"/>
    </source>
</evidence>
<dbReference type="RefSeq" id="WP_220207044.1">
    <property type="nucleotide sequence ID" value="NZ_BNJK01000001.1"/>
</dbReference>
<keyword evidence="10" id="KW-1185">Reference proteome</keyword>
<keyword evidence="6 7" id="KW-0472">Membrane</keyword>
<dbReference type="InterPro" id="IPR051393">
    <property type="entry name" value="ABC_transporter_permease"/>
</dbReference>
<dbReference type="SUPFAM" id="SSF161098">
    <property type="entry name" value="MetI-like"/>
    <property type="match status" value="1"/>
</dbReference>
<name>A0A8J3ITA9_9CHLR</name>
<evidence type="ECO:0000256" key="7">
    <source>
        <dbReference type="RuleBase" id="RU363032"/>
    </source>
</evidence>
<feature type="transmembrane region" description="Helical" evidence="7">
    <location>
        <begin position="32"/>
        <end position="61"/>
    </location>
</feature>
<dbReference type="GO" id="GO:0055085">
    <property type="term" value="P:transmembrane transport"/>
    <property type="evidence" value="ECO:0007669"/>
    <property type="project" value="InterPro"/>
</dbReference>
<dbReference type="SUPFAM" id="SSF160964">
    <property type="entry name" value="MalF N-terminal region-like"/>
    <property type="match status" value="1"/>
</dbReference>
<keyword evidence="5 7" id="KW-1133">Transmembrane helix</keyword>
<gene>
    <name evidence="9" type="ORF">KSF_064650</name>
</gene>
<feature type="transmembrane region" description="Helical" evidence="7">
    <location>
        <begin position="128"/>
        <end position="147"/>
    </location>
</feature>
<feature type="transmembrane region" description="Helical" evidence="7">
    <location>
        <begin position="284"/>
        <end position="304"/>
    </location>
</feature>